<feature type="transmembrane region" description="Helical" evidence="7">
    <location>
        <begin position="228"/>
        <end position="255"/>
    </location>
</feature>
<feature type="domain" description="ABC transmembrane type-1" evidence="8">
    <location>
        <begin position="96"/>
        <end position="297"/>
    </location>
</feature>
<organism evidence="9 10">
    <name type="scientific">Enterocloster hominis</name>
    <name type="common">ex Liu et al. 2021</name>
    <dbReference type="NCBI Taxonomy" id="2763663"/>
    <lineage>
        <taxon>Bacteria</taxon>
        <taxon>Bacillati</taxon>
        <taxon>Bacillota</taxon>
        <taxon>Clostridia</taxon>
        <taxon>Lachnospirales</taxon>
        <taxon>Lachnospiraceae</taxon>
        <taxon>Enterocloster</taxon>
    </lineage>
</organism>
<dbReference type="Proteomes" id="UP000647491">
    <property type="component" value="Unassembled WGS sequence"/>
</dbReference>
<feature type="transmembrane region" description="Helical" evidence="7">
    <location>
        <begin position="106"/>
        <end position="124"/>
    </location>
</feature>
<sequence length="315" mass="35206">MGKYILKRILYAVIALFVVSTIAFFAVRMIPGNPIEAMTEKLPDEIRQQVFEQYGFDKPIMEQYKLFFKELFTEGDLGESLKYRGRKVTDTIASYAPVSGLLGAEAIAIGVISGIILGIVAALNRGKWLDYLVMFIAVVGIAVPNFVLASCFQYFLTIRFHLFPTTGWEGFSYTVLPALALSFNSTAKYARYMRANCLDVLNQDYIITAKSKGMSKFRLIRKHVLKNSILPIITLLGPQIALMFGGAFVIERIFAIPGLGSYFVSSVTDRDYTMVMGQTIFIAALYILSVLIVDILYGFIDPRIRISQRGGRDGN</sequence>
<evidence type="ECO:0000256" key="1">
    <source>
        <dbReference type="ARBA" id="ARBA00004651"/>
    </source>
</evidence>
<evidence type="ECO:0000256" key="2">
    <source>
        <dbReference type="ARBA" id="ARBA00022448"/>
    </source>
</evidence>
<comment type="similarity">
    <text evidence="7">Belongs to the binding-protein-dependent transport system permease family.</text>
</comment>
<keyword evidence="5 7" id="KW-1133">Transmembrane helix</keyword>
<dbReference type="EMBL" id="JACRTJ010000019">
    <property type="protein sequence ID" value="MBC8599437.1"/>
    <property type="molecule type" value="Genomic_DNA"/>
</dbReference>
<gene>
    <name evidence="9" type="ORF">H8708_09405</name>
</gene>
<evidence type="ECO:0000256" key="7">
    <source>
        <dbReference type="RuleBase" id="RU363032"/>
    </source>
</evidence>
<feature type="transmembrane region" description="Helical" evidence="7">
    <location>
        <begin position="9"/>
        <end position="30"/>
    </location>
</feature>
<dbReference type="Pfam" id="PF19300">
    <property type="entry name" value="BPD_transp_1_N"/>
    <property type="match status" value="1"/>
</dbReference>
<protein>
    <submittedName>
        <fullName evidence="9">ABC transporter permease</fullName>
    </submittedName>
</protein>
<feature type="transmembrane region" description="Helical" evidence="7">
    <location>
        <begin position="131"/>
        <end position="155"/>
    </location>
</feature>
<comment type="caution">
    <text evidence="9">The sequence shown here is derived from an EMBL/GenBank/DDBJ whole genome shotgun (WGS) entry which is preliminary data.</text>
</comment>
<dbReference type="PANTHER" id="PTHR43163">
    <property type="entry name" value="DIPEPTIDE TRANSPORT SYSTEM PERMEASE PROTEIN DPPB-RELATED"/>
    <property type="match status" value="1"/>
</dbReference>
<evidence type="ECO:0000259" key="8">
    <source>
        <dbReference type="PROSITE" id="PS50928"/>
    </source>
</evidence>
<dbReference type="InterPro" id="IPR035906">
    <property type="entry name" value="MetI-like_sf"/>
</dbReference>
<proteinExistence type="inferred from homology"/>
<dbReference type="Gene3D" id="1.10.3720.10">
    <property type="entry name" value="MetI-like"/>
    <property type="match status" value="1"/>
</dbReference>
<feature type="transmembrane region" description="Helical" evidence="7">
    <location>
        <begin position="167"/>
        <end position="184"/>
    </location>
</feature>
<evidence type="ECO:0000256" key="4">
    <source>
        <dbReference type="ARBA" id="ARBA00022692"/>
    </source>
</evidence>
<dbReference type="Pfam" id="PF00528">
    <property type="entry name" value="BPD_transp_1"/>
    <property type="match status" value="1"/>
</dbReference>
<dbReference type="RefSeq" id="WP_262427685.1">
    <property type="nucleotide sequence ID" value="NZ_JACRTJ010000019.1"/>
</dbReference>
<dbReference type="CDD" id="cd06261">
    <property type="entry name" value="TM_PBP2"/>
    <property type="match status" value="1"/>
</dbReference>
<evidence type="ECO:0000256" key="6">
    <source>
        <dbReference type="ARBA" id="ARBA00023136"/>
    </source>
</evidence>
<keyword evidence="2 7" id="KW-0813">Transport</keyword>
<keyword evidence="3" id="KW-1003">Cell membrane</keyword>
<evidence type="ECO:0000256" key="5">
    <source>
        <dbReference type="ARBA" id="ARBA00022989"/>
    </source>
</evidence>
<comment type="subcellular location">
    <subcellularLocation>
        <location evidence="1 7">Cell membrane</location>
        <topology evidence="1 7">Multi-pass membrane protein</topology>
    </subcellularLocation>
</comment>
<dbReference type="SUPFAM" id="SSF161098">
    <property type="entry name" value="MetI-like"/>
    <property type="match status" value="1"/>
</dbReference>
<evidence type="ECO:0000256" key="3">
    <source>
        <dbReference type="ARBA" id="ARBA00022475"/>
    </source>
</evidence>
<evidence type="ECO:0000313" key="9">
    <source>
        <dbReference type="EMBL" id="MBC8599437.1"/>
    </source>
</evidence>
<keyword evidence="4 7" id="KW-0812">Transmembrane</keyword>
<evidence type="ECO:0000313" key="10">
    <source>
        <dbReference type="Proteomes" id="UP000647491"/>
    </source>
</evidence>
<keyword evidence="10" id="KW-1185">Reference proteome</keyword>
<reference evidence="9 10" key="1">
    <citation type="submission" date="2020-08" db="EMBL/GenBank/DDBJ databases">
        <title>Genome public.</title>
        <authorList>
            <person name="Liu C."/>
            <person name="Sun Q."/>
        </authorList>
    </citation>
    <scope>NUCLEOTIDE SEQUENCE [LARGE SCALE GENOMIC DNA]</scope>
    <source>
        <strain evidence="9 10">BX10</strain>
    </source>
</reference>
<name>A0ABR7NTK2_9FIRM</name>
<accession>A0ABR7NTK2</accession>
<dbReference type="PROSITE" id="PS50928">
    <property type="entry name" value="ABC_TM1"/>
    <property type="match status" value="1"/>
</dbReference>
<feature type="transmembrane region" description="Helical" evidence="7">
    <location>
        <begin position="275"/>
        <end position="300"/>
    </location>
</feature>
<keyword evidence="6 7" id="KW-0472">Membrane</keyword>
<dbReference type="PANTHER" id="PTHR43163:SF6">
    <property type="entry name" value="DIPEPTIDE TRANSPORT SYSTEM PERMEASE PROTEIN DPPB-RELATED"/>
    <property type="match status" value="1"/>
</dbReference>
<dbReference type="InterPro" id="IPR045621">
    <property type="entry name" value="BPD_transp_1_N"/>
</dbReference>
<dbReference type="InterPro" id="IPR000515">
    <property type="entry name" value="MetI-like"/>
</dbReference>